<comment type="similarity">
    <text evidence="1">Belongs to the bacterial solute-binding protein 8 family.</text>
</comment>
<dbReference type="EMBL" id="FMZM01000018">
    <property type="protein sequence ID" value="SDE27285.1"/>
    <property type="molecule type" value="Genomic_DNA"/>
</dbReference>
<dbReference type="AlphaFoldDB" id="A0A1G7BLZ0"/>
<evidence type="ECO:0000313" key="4">
    <source>
        <dbReference type="Proteomes" id="UP000199034"/>
    </source>
</evidence>
<gene>
    <name evidence="3" type="ORF">SAMN05421872_11844</name>
</gene>
<name>A0A1G7BLZ0_9ACTN</name>
<organism evidence="3 4">
    <name type="scientific">Nocardioides lianchengensis</name>
    <dbReference type="NCBI Taxonomy" id="1045774"/>
    <lineage>
        <taxon>Bacteria</taxon>
        <taxon>Bacillati</taxon>
        <taxon>Actinomycetota</taxon>
        <taxon>Actinomycetes</taxon>
        <taxon>Propionibacteriales</taxon>
        <taxon>Nocardioidaceae</taxon>
        <taxon>Nocardioides</taxon>
    </lineage>
</organism>
<keyword evidence="4" id="KW-1185">Reference proteome</keyword>
<dbReference type="PANTHER" id="PTHR30535">
    <property type="entry name" value="VITAMIN B12-BINDING PROTEIN"/>
    <property type="match status" value="1"/>
</dbReference>
<dbReference type="SUPFAM" id="SSF53807">
    <property type="entry name" value="Helical backbone' metal receptor"/>
    <property type="match status" value="1"/>
</dbReference>
<dbReference type="STRING" id="1045774.SAMN05421872_11844"/>
<dbReference type="Gene3D" id="3.40.50.1980">
    <property type="entry name" value="Nitrogenase molybdenum iron protein domain"/>
    <property type="match status" value="2"/>
</dbReference>
<protein>
    <submittedName>
        <fullName evidence="3">Iron complex transport system substrate-binding protein</fullName>
    </submittedName>
</protein>
<dbReference type="PROSITE" id="PS50983">
    <property type="entry name" value="FE_B12_PBP"/>
    <property type="match status" value="1"/>
</dbReference>
<proteinExistence type="inferred from homology"/>
<feature type="domain" description="Fe/B12 periplasmic-binding" evidence="2">
    <location>
        <begin position="75"/>
        <end position="346"/>
    </location>
</feature>
<dbReference type="Pfam" id="PF01497">
    <property type="entry name" value="Peripla_BP_2"/>
    <property type="match status" value="1"/>
</dbReference>
<dbReference type="InterPro" id="IPR002491">
    <property type="entry name" value="ABC_transptr_periplasmic_BD"/>
</dbReference>
<dbReference type="Proteomes" id="UP000199034">
    <property type="component" value="Unassembled WGS sequence"/>
</dbReference>
<accession>A0A1G7BLZ0</accession>
<sequence>MFHEGLENIMRSRPLPSVLSTTVRAAVPAAALALVLAGCAGEPEPASADAAPEAGFPVDVTACGHTSTVEAAPERAVTLNQGATEVMLALGLADRMAGTAYLDDPEPAAAWAEEYASVPVIAKEYPTREELLATRPDFVYASYTSAFDPEVAGPQGDLEADGVASYLSPFGCADRADIPATTFEAVWDEIDAVAIAFGVADRGADIRAEQERTLAELGDEGAGAGLDVLWYDSGDKTPLVGAGASGPQLVLDAVGATNLYADVEDGWADGSWEEVVAADPDVIVLADASWSTAAEKRAYLEKDPVLSQLTAVREGRFATVPYSMGTPGVRLVDGASTLAEQLSALP</sequence>
<dbReference type="PANTHER" id="PTHR30535:SF7">
    <property type="entry name" value="IRON(III) DICITRATE-BINDING PROTEIN"/>
    <property type="match status" value="1"/>
</dbReference>
<dbReference type="InterPro" id="IPR050902">
    <property type="entry name" value="ABC_Transporter_SBP"/>
</dbReference>
<evidence type="ECO:0000256" key="1">
    <source>
        <dbReference type="ARBA" id="ARBA00008814"/>
    </source>
</evidence>
<reference evidence="3 4" key="1">
    <citation type="submission" date="2016-10" db="EMBL/GenBank/DDBJ databases">
        <authorList>
            <person name="de Groot N.N."/>
        </authorList>
    </citation>
    <scope>NUCLEOTIDE SEQUENCE [LARGE SCALE GENOMIC DNA]</scope>
    <source>
        <strain evidence="3 4">CGMCC 4.6858</strain>
    </source>
</reference>
<evidence type="ECO:0000313" key="3">
    <source>
        <dbReference type="EMBL" id="SDE27285.1"/>
    </source>
</evidence>
<evidence type="ECO:0000259" key="2">
    <source>
        <dbReference type="PROSITE" id="PS50983"/>
    </source>
</evidence>